<keyword evidence="1" id="KW-0472">Membrane</keyword>
<accession>A0AA86UIT3</accession>
<feature type="transmembrane region" description="Helical" evidence="1">
    <location>
        <begin position="112"/>
        <end position="133"/>
    </location>
</feature>
<evidence type="ECO:0000313" key="4">
    <source>
        <dbReference type="Proteomes" id="UP001642409"/>
    </source>
</evidence>
<comment type="caution">
    <text evidence="2">The sequence shown here is derived from an EMBL/GenBank/DDBJ whole genome shotgun (WGS) entry which is preliminary data.</text>
</comment>
<name>A0AA86UIT3_9EUKA</name>
<organism evidence="2">
    <name type="scientific">Hexamita inflata</name>
    <dbReference type="NCBI Taxonomy" id="28002"/>
    <lineage>
        <taxon>Eukaryota</taxon>
        <taxon>Metamonada</taxon>
        <taxon>Diplomonadida</taxon>
        <taxon>Hexamitidae</taxon>
        <taxon>Hexamitinae</taxon>
        <taxon>Hexamita</taxon>
    </lineage>
</organism>
<keyword evidence="1 2" id="KW-0812">Transmembrane</keyword>
<sequence>MQRLAPFADSLALFINSKINDFMQAISYSYALSLILSLVFSNILPCSAKSVKPLTYVIYCANFLATLARTTLSKNIFQSFNQMQILFTVVLSVACFVLTAIQMITAPLWPDIILGIVFMVLIILHSIFLWQLFRRLISM</sequence>
<feature type="transmembrane region" description="Helical" evidence="1">
    <location>
        <begin position="84"/>
        <end position="106"/>
    </location>
</feature>
<gene>
    <name evidence="2" type="ORF">HINF_LOCUS29298</name>
    <name evidence="3" type="ORF">HINF_LOCUS32154</name>
</gene>
<proteinExistence type="predicted"/>
<feature type="transmembrane region" description="Helical" evidence="1">
    <location>
        <begin position="56"/>
        <end position="72"/>
    </location>
</feature>
<dbReference type="AlphaFoldDB" id="A0AA86UIT3"/>
<reference evidence="3 4" key="2">
    <citation type="submission" date="2024-07" db="EMBL/GenBank/DDBJ databases">
        <authorList>
            <person name="Akdeniz Z."/>
        </authorList>
    </citation>
    <scope>NUCLEOTIDE SEQUENCE [LARGE SCALE GENOMIC DNA]</scope>
</reference>
<keyword evidence="4" id="KW-1185">Reference proteome</keyword>
<dbReference type="EMBL" id="CATOUU010000695">
    <property type="protein sequence ID" value="CAI9941653.1"/>
    <property type="molecule type" value="Genomic_DNA"/>
</dbReference>
<evidence type="ECO:0000313" key="2">
    <source>
        <dbReference type="EMBL" id="CAI9941653.1"/>
    </source>
</evidence>
<dbReference type="EMBL" id="CAXDID020000109">
    <property type="protein sequence ID" value="CAL6029158.1"/>
    <property type="molecule type" value="Genomic_DNA"/>
</dbReference>
<reference evidence="2" key="1">
    <citation type="submission" date="2023-06" db="EMBL/GenBank/DDBJ databases">
        <authorList>
            <person name="Kurt Z."/>
        </authorList>
    </citation>
    <scope>NUCLEOTIDE SEQUENCE</scope>
</reference>
<dbReference type="Proteomes" id="UP001642409">
    <property type="component" value="Unassembled WGS sequence"/>
</dbReference>
<protein>
    <submittedName>
        <fullName evidence="2">Transmembrane domain-containing protein</fullName>
    </submittedName>
    <submittedName>
        <fullName evidence="3">Transmembrane_domain-containing protein</fullName>
    </submittedName>
</protein>
<evidence type="ECO:0000256" key="1">
    <source>
        <dbReference type="SAM" id="Phobius"/>
    </source>
</evidence>
<keyword evidence="1" id="KW-1133">Transmembrane helix</keyword>
<evidence type="ECO:0000313" key="3">
    <source>
        <dbReference type="EMBL" id="CAL6029158.1"/>
    </source>
</evidence>
<feature type="transmembrane region" description="Helical" evidence="1">
    <location>
        <begin position="25"/>
        <end position="44"/>
    </location>
</feature>